<organism evidence="1">
    <name type="scientific">Aegilops tauschii</name>
    <name type="common">Tausch's goatgrass</name>
    <name type="synonym">Aegilops squarrosa</name>
    <dbReference type="NCBI Taxonomy" id="37682"/>
    <lineage>
        <taxon>Eukaryota</taxon>
        <taxon>Viridiplantae</taxon>
        <taxon>Streptophyta</taxon>
        <taxon>Embryophyta</taxon>
        <taxon>Tracheophyta</taxon>
        <taxon>Spermatophyta</taxon>
        <taxon>Magnoliopsida</taxon>
        <taxon>Liliopsida</taxon>
        <taxon>Poales</taxon>
        <taxon>Poaceae</taxon>
        <taxon>BOP clade</taxon>
        <taxon>Pooideae</taxon>
        <taxon>Triticodae</taxon>
        <taxon>Triticeae</taxon>
        <taxon>Triticinae</taxon>
        <taxon>Aegilops</taxon>
    </lineage>
</organism>
<dbReference type="EnsemblPlants" id="EMT03325">
    <property type="protein sequence ID" value="EMT03325"/>
    <property type="gene ID" value="F775_25302"/>
</dbReference>
<sequence>MAVCTALRHVSMFKNGHAQDKGHWEWEMVTQQHSWTEEEKDDTLKQIMGTASSTAAPAFIVICLEKIHHTSCGKGKRHGIMPAAISTSSPKFKVPSQNPSYLKLNYPFTVKNEEETSQWQKHQEAKHSYAVWIYNLLLPLSVY</sequence>
<dbReference type="PANTHER" id="PTHR35545">
    <property type="entry name" value="F-BOX DOMAIN-CONTAINING PROTEIN"/>
    <property type="match status" value="1"/>
</dbReference>
<accession>R7W1P1</accession>
<protein>
    <submittedName>
        <fullName evidence="1">Uncharacterized protein</fullName>
    </submittedName>
</protein>
<dbReference type="AlphaFoldDB" id="R7W1P1"/>
<dbReference type="PANTHER" id="PTHR35545:SF20">
    <property type="entry name" value="OS05G0536800 PROTEIN"/>
    <property type="match status" value="1"/>
</dbReference>
<dbReference type="ExpressionAtlas" id="R7W1P1">
    <property type="expression patterns" value="baseline"/>
</dbReference>
<name>R7W1P1_AEGTA</name>
<evidence type="ECO:0000313" key="1">
    <source>
        <dbReference type="EnsemblPlants" id="EMT03325"/>
    </source>
</evidence>
<reference evidence="1" key="1">
    <citation type="submission" date="2015-06" db="UniProtKB">
        <authorList>
            <consortium name="EnsemblPlants"/>
        </authorList>
    </citation>
    <scope>IDENTIFICATION</scope>
</reference>
<proteinExistence type="predicted"/>